<gene>
    <name evidence="4" type="ORF">TRICI_004775</name>
</gene>
<dbReference type="GO" id="GO:0005739">
    <property type="term" value="C:mitochondrion"/>
    <property type="evidence" value="ECO:0007669"/>
    <property type="project" value="TreeGrafter"/>
</dbReference>
<protein>
    <recommendedName>
        <fullName evidence="3">Scaffold protein Nfu/NifU N-terminal domain-containing protein</fullName>
    </recommendedName>
</protein>
<dbReference type="InterPro" id="IPR014824">
    <property type="entry name" value="Nfu/NifU_N"/>
</dbReference>
<evidence type="ECO:0000313" key="4">
    <source>
        <dbReference type="EMBL" id="KAA8908437.1"/>
    </source>
</evidence>
<feature type="domain" description="Scaffold protein Nfu/NifU N-terminal" evidence="3">
    <location>
        <begin position="30"/>
        <end position="118"/>
    </location>
</feature>
<dbReference type="VEuPathDB" id="FungiDB:TRICI_004775"/>
<dbReference type="PIRSF" id="PIRSF036773">
    <property type="entry name" value="HIRIP5"/>
    <property type="match status" value="1"/>
</dbReference>
<dbReference type="Pfam" id="PF08712">
    <property type="entry name" value="Nfu_N"/>
    <property type="match status" value="1"/>
</dbReference>
<dbReference type="FunFam" id="3.30.1370.70:FF:000001">
    <property type="entry name" value="NifU-like protein 4, mitochondrial"/>
    <property type="match status" value="1"/>
</dbReference>
<keyword evidence="5" id="KW-1185">Reference proteome</keyword>
<dbReference type="GO" id="GO:0051536">
    <property type="term" value="F:iron-sulfur cluster binding"/>
    <property type="evidence" value="ECO:0007669"/>
    <property type="project" value="InterPro"/>
</dbReference>
<feature type="coiled-coil region" evidence="2">
    <location>
        <begin position="219"/>
        <end position="246"/>
    </location>
</feature>
<name>A0A642UZG4_9ASCO</name>
<sequence length="250" mass="27872">MLSTMRNAMLRSARPSMIRPTPLLRRSMFIQTASTPNEDALKFLPSHKILGENAATVEFVNGRQAYNSPLARKLFAVDGVRSVMFGPDFITVEKTTDSPWMVLKPEIFSILTEHLSSGAPVLTEDAQAAEDTAPNEEDSEVVSMIKELIDTRIRPAIQEDGGDLLYRGFTEDGIVKLKLQGACRSCDSSAVTLKNGIESMLMHYVEEVTGVEQVLDPEEEIAMKEFQKLEQKLDEKNKHQEEKEEAAPSL</sequence>
<dbReference type="InterPro" id="IPR001075">
    <property type="entry name" value="NIF_FeS_clus_asmbl_NifU_C"/>
</dbReference>
<dbReference type="InterPro" id="IPR034904">
    <property type="entry name" value="FSCA_dom_sf"/>
</dbReference>
<dbReference type="Proteomes" id="UP000761534">
    <property type="component" value="Unassembled WGS sequence"/>
</dbReference>
<dbReference type="SMART" id="SM00932">
    <property type="entry name" value="Nfu_N"/>
    <property type="match status" value="1"/>
</dbReference>
<proteinExistence type="inferred from homology"/>
<dbReference type="AlphaFoldDB" id="A0A642UZG4"/>
<dbReference type="InterPro" id="IPR035433">
    <property type="entry name" value="NFU1-like"/>
</dbReference>
<reference evidence="4" key="1">
    <citation type="journal article" date="2019" name="G3 (Bethesda)">
        <title>Genome Assemblies of Two Rare Opportunistic Yeast Pathogens: Diutina rugosa (syn. Candida rugosa) and Trichomonascus ciferrii (syn. Candida ciferrii).</title>
        <authorList>
            <person name="Mixao V."/>
            <person name="Saus E."/>
            <person name="Hansen A.P."/>
            <person name="Lass-Florl C."/>
            <person name="Gabaldon T."/>
        </authorList>
    </citation>
    <scope>NUCLEOTIDE SEQUENCE</scope>
    <source>
        <strain evidence="4">CBS 4856</strain>
    </source>
</reference>
<dbReference type="Pfam" id="PF01106">
    <property type="entry name" value="NifU"/>
    <property type="match status" value="1"/>
</dbReference>
<dbReference type="EMBL" id="SWFS01000364">
    <property type="protein sequence ID" value="KAA8908437.1"/>
    <property type="molecule type" value="Genomic_DNA"/>
</dbReference>
<dbReference type="SUPFAM" id="SSF110836">
    <property type="entry name" value="Hypothetical protein SAV1430"/>
    <property type="match status" value="1"/>
</dbReference>
<dbReference type="Gene3D" id="3.30.1370.70">
    <property type="entry name" value="Scaffold protein Nfu/NifU, N-terminal domain"/>
    <property type="match status" value="1"/>
</dbReference>
<comment type="similarity">
    <text evidence="1">Belongs to the NifU family.</text>
</comment>
<dbReference type="InterPro" id="IPR036498">
    <property type="entry name" value="Nfu/NifU_N_sf"/>
</dbReference>
<dbReference type="FunFam" id="3.30.300.130:FF:000001">
    <property type="entry name" value="NFU1 iron-sulfur cluster scaffold"/>
    <property type="match status" value="1"/>
</dbReference>
<accession>A0A642UZG4</accession>
<organism evidence="4 5">
    <name type="scientific">Trichomonascus ciferrii</name>
    <dbReference type="NCBI Taxonomy" id="44093"/>
    <lineage>
        <taxon>Eukaryota</taxon>
        <taxon>Fungi</taxon>
        <taxon>Dikarya</taxon>
        <taxon>Ascomycota</taxon>
        <taxon>Saccharomycotina</taxon>
        <taxon>Dipodascomycetes</taxon>
        <taxon>Dipodascales</taxon>
        <taxon>Trichomonascaceae</taxon>
        <taxon>Trichomonascus</taxon>
        <taxon>Trichomonascus ciferrii complex</taxon>
    </lineage>
</organism>
<dbReference type="PANTHER" id="PTHR11178:SF1">
    <property type="entry name" value="NFU1 IRON-SULFUR CLUSTER SCAFFOLD HOMOLOG, MITOCHONDRIAL"/>
    <property type="match status" value="1"/>
</dbReference>
<keyword evidence="2" id="KW-0175">Coiled coil</keyword>
<evidence type="ECO:0000313" key="5">
    <source>
        <dbReference type="Proteomes" id="UP000761534"/>
    </source>
</evidence>
<comment type="caution">
    <text evidence="4">The sequence shown here is derived from an EMBL/GenBank/DDBJ whole genome shotgun (WGS) entry which is preliminary data.</text>
</comment>
<evidence type="ECO:0000256" key="1">
    <source>
        <dbReference type="ARBA" id="ARBA00006420"/>
    </source>
</evidence>
<evidence type="ECO:0000256" key="2">
    <source>
        <dbReference type="SAM" id="Coils"/>
    </source>
</evidence>
<dbReference type="GO" id="GO:0005506">
    <property type="term" value="F:iron ion binding"/>
    <property type="evidence" value="ECO:0007669"/>
    <property type="project" value="InterPro"/>
</dbReference>
<dbReference type="Gene3D" id="3.30.300.130">
    <property type="entry name" value="Fe-S cluster assembly (FSCA)"/>
    <property type="match status" value="1"/>
</dbReference>
<evidence type="ECO:0000259" key="3">
    <source>
        <dbReference type="SMART" id="SM00932"/>
    </source>
</evidence>
<dbReference type="SUPFAM" id="SSF117916">
    <property type="entry name" value="Fe-S cluster assembly (FSCA) domain-like"/>
    <property type="match status" value="1"/>
</dbReference>
<dbReference type="GO" id="GO:0016226">
    <property type="term" value="P:iron-sulfur cluster assembly"/>
    <property type="evidence" value="ECO:0007669"/>
    <property type="project" value="InterPro"/>
</dbReference>
<dbReference type="OrthoDB" id="565552at2759"/>
<dbReference type="PANTHER" id="PTHR11178">
    <property type="entry name" value="IRON-SULFUR CLUSTER SCAFFOLD PROTEIN NFU-RELATED"/>
    <property type="match status" value="1"/>
</dbReference>